<evidence type="ECO:0000313" key="2">
    <source>
        <dbReference type="Proteomes" id="UP001328107"/>
    </source>
</evidence>
<accession>A0AAN5DA97</accession>
<protein>
    <submittedName>
        <fullName evidence="1">Uncharacterized protein</fullName>
    </submittedName>
</protein>
<gene>
    <name evidence="1" type="ORF">PMAYCL1PPCAC_29516</name>
</gene>
<sequence>CTNAQPILPSSFYPDYGNQYGGYAGNPFAATFPGYPFGLTHFGSQSSYGGYNPIFGYNLGGYGGYNRLLNGVYQQGFPSFQQIPLSYDLHGGTNPAVLEHASFLSLVNDKDNFLSNGCGWDAIQQRCTDGLSLCKGGCRDFSTTSSLQAHDCRCIPYGYAALLKAIG</sequence>
<reference evidence="2" key="1">
    <citation type="submission" date="2022-10" db="EMBL/GenBank/DDBJ databases">
        <title>Genome assembly of Pristionchus species.</title>
        <authorList>
            <person name="Yoshida K."/>
            <person name="Sommer R.J."/>
        </authorList>
    </citation>
    <scope>NUCLEOTIDE SEQUENCE [LARGE SCALE GENOMIC DNA]</scope>
    <source>
        <strain evidence="2">RS5460</strain>
    </source>
</reference>
<feature type="non-terminal residue" evidence="1">
    <location>
        <position position="1"/>
    </location>
</feature>
<dbReference type="EMBL" id="BTRK01000006">
    <property type="protein sequence ID" value="GMR59321.1"/>
    <property type="molecule type" value="Genomic_DNA"/>
</dbReference>
<proteinExistence type="predicted"/>
<organism evidence="1 2">
    <name type="scientific">Pristionchus mayeri</name>
    <dbReference type="NCBI Taxonomy" id="1317129"/>
    <lineage>
        <taxon>Eukaryota</taxon>
        <taxon>Metazoa</taxon>
        <taxon>Ecdysozoa</taxon>
        <taxon>Nematoda</taxon>
        <taxon>Chromadorea</taxon>
        <taxon>Rhabditida</taxon>
        <taxon>Rhabditina</taxon>
        <taxon>Diplogasteromorpha</taxon>
        <taxon>Diplogasteroidea</taxon>
        <taxon>Neodiplogasteridae</taxon>
        <taxon>Pristionchus</taxon>
    </lineage>
</organism>
<name>A0AAN5DA97_9BILA</name>
<keyword evidence="2" id="KW-1185">Reference proteome</keyword>
<evidence type="ECO:0000313" key="1">
    <source>
        <dbReference type="EMBL" id="GMR59321.1"/>
    </source>
</evidence>
<comment type="caution">
    <text evidence="1">The sequence shown here is derived from an EMBL/GenBank/DDBJ whole genome shotgun (WGS) entry which is preliminary data.</text>
</comment>
<dbReference type="AlphaFoldDB" id="A0AAN5DA97"/>
<dbReference type="Proteomes" id="UP001328107">
    <property type="component" value="Unassembled WGS sequence"/>
</dbReference>